<accession>A0ACB5UPM1</accession>
<dbReference type="EMBL" id="BTPU01000053">
    <property type="protein sequence ID" value="GMQ63823.1"/>
    <property type="molecule type" value="Genomic_DNA"/>
</dbReference>
<dbReference type="Proteomes" id="UP001374599">
    <property type="component" value="Unassembled WGS sequence"/>
</dbReference>
<organism evidence="1 2">
    <name type="scientific">Vallitalea maricola</name>
    <dbReference type="NCBI Taxonomy" id="3074433"/>
    <lineage>
        <taxon>Bacteria</taxon>
        <taxon>Bacillati</taxon>
        <taxon>Bacillota</taxon>
        <taxon>Clostridia</taxon>
        <taxon>Lachnospirales</taxon>
        <taxon>Vallitaleaceae</taxon>
        <taxon>Vallitalea</taxon>
    </lineage>
</organism>
<proteinExistence type="predicted"/>
<sequence>MMNNIKFKKTEVYDGKTYIGNPLYKESITKPWITFSAFTSEPRPHIIGPEPKDIFDIIKGDGGCAYKG</sequence>
<name>A0ACB5UPM1_9FIRM</name>
<reference evidence="1" key="1">
    <citation type="submission" date="2023-09" db="EMBL/GenBank/DDBJ databases">
        <title>Vallitalea sediminicola and Vallitalea maricola sp. nov., anaerobic bacteria isolated from marine sediment.</title>
        <authorList>
            <person name="Hirano S."/>
            <person name="Maeda A."/>
            <person name="Terahara T."/>
            <person name="Mori K."/>
            <person name="Hamada M."/>
            <person name="Matsumoto R."/>
            <person name="Kobayashi T."/>
        </authorList>
    </citation>
    <scope>NUCLEOTIDE SEQUENCE</scope>
    <source>
        <strain evidence="1">AN17-2</strain>
    </source>
</reference>
<evidence type="ECO:0000313" key="1">
    <source>
        <dbReference type="EMBL" id="GMQ63823.1"/>
    </source>
</evidence>
<comment type="caution">
    <text evidence="1">The sequence shown here is derived from an EMBL/GenBank/DDBJ whole genome shotgun (WGS) entry which is preliminary data.</text>
</comment>
<evidence type="ECO:0000313" key="2">
    <source>
        <dbReference type="Proteomes" id="UP001374599"/>
    </source>
</evidence>
<protein>
    <submittedName>
        <fullName evidence="1">Uncharacterized protein</fullName>
    </submittedName>
</protein>
<keyword evidence="2" id="KW-1185">Reference proteome</keyword>
<gene>
    <name evidence="1" type="ORF">AN2V17_30590</name>
</gene>